<gene>
    <name evidence="2" type="ORF">HYS17_03785</name>
</gene>
<sequence length="155" mass="16997">MGRLFTVFLFLLVMAAVAPSIARAGADPLVVQKTREVAAACPGAWETPACLRVLSQSNYLMLANYGAALQQQKHEVAAEQLKQHCAASTAHREQAFPAYAMRSAFVECANTISDIVDTTGLMPNQDLYRLLLLPVYCLDGHITCPVIEKTLRQFK</sequence>
<feature type="chain" id="PRO_5032505167" description="Pectinesterase inhibitor domain-containing protein" evidence="1">
    <location>
        <begin position="25"/>
        <end position="155"/>
    </location>
</feature>
<organism evidence="2 3">
    <name type="scientific">Micavibrio aeruginosavorus</name>
    <dbReference type="NCBI Taxonomy" id="349221"/>
    <lineage>
        <taxon>Bacteria</taxon>
        <taxon>Pseudomonadati</taxon>
        <taxon>Bdellovibrionota</taxon>
        <taxon>Bdellovibrionia</taxon>
        <taxon>Bdellovibrionales</taxon>
        <taxon>Pseudobdellovibrionaceae</taxon>
        <taxon>Micavibrio</taxon>
    </lineage>
</organism>
<protein>
    <recommendedName>
        <fullName evidence="4">Pectinesterase inhibitor domain-containing protein</fullName>
    </recommendedName>
</protein>
<keyword evidence="1" id="KW-0732">Signal</keyword>
<dbReference type="AlphaFoldDB" id="A0A7T5UIP4"/>
<evidence type="ECO:0008006" key="4">
    <source>
        <dbReference type="Google" id="ProtNLM"/>
    </source>
</evidence>
<dbReference type="Proteomes" id="UP000595362">
    <property type="component" value="Chromosome"/>
</dbReference>
<dbReference type="EMBL" id="CP066681">
    <property type="protein sequence ID" value="QQG36903.1"/>
    <property type="molecule type" value="Genomic_DNA"/>
</dbReference>
<name>A0A7T5UIP4_9BACT</name>
<reference evidence="2 3" key="1">
    <citation type="submission" date="2020-07" db="EMBL/GenBank/DDBJ databases">
        <title>Huge and variable diversity of episymbiotic CPR bacteria and DPANN archaea in groundwater ecosystems.</title>
        <authorList>
            <person name="He C.Y."/>
            <person name="Keren R."/>
            <person name="Whittaker M."/>
            <person name="Farag I.F."/>
            <person name="Doudna J."/>
            <person name="Cate J.H.D."/>
            <person name="Banfield J.F."/>
        </authorList>
    </citation>
    <scope>NUCLEOTIDE SEQUENCE [LARGE SCALE GENOMIC DNA]</scope>
    <source>
        <strain evidence="2">NC_groundwater_70_Ag_B-0.1um_54_66</strain>
    </source>
</reference>
<evidence type="ECO:0000256" key="1">
    <source>
        <dbReference type="SAM" id="SignalP"/>
    </source>
</evidence>
<accession>A0A7T5UIP4</accession>
<feature type="signal peptide" evidence="1">
    <location>
        <begin position="1"/>
        <end position="24"/>
    </location>
</feature>
<evidence type="ECO:0000313" key="3">
    <source>
        <dbReference type="Proteomes" id="UP000595362"/>
    </source>
</evidence>
<proteinExistence type="predicted"/>
<evidence type="ECO:0000313" key="2">
    <source>
        <dbReference type="EMBL" id="QQG36903.1"/>
    </source>
</evidence>